<evidence type="ECO:0000313" key="2">
    <source>
        <dbReference type="EMBL" id="GAA2131945.1"/>
    </source>
</evidence>
<sequence length="113" mass="11011">MEGAPAGRPASSPPPAAGAEEEAEAEGTGEGDAEDSEDEETAGDGEGDDGAGEVGGAAVAVGIREAVLAAGERAVKAVAWLVSVSIPAIAAMTASTSAEVNATGRCITRRAFR</sequence>
<dbReference type="EMBL" id="BAAANT010000002">
    <property type="protein sequence ID" value="GAA2131945.1"/>
    <property type="molecule type" value="Genomic_DNA"/>
</dbReference>
<comment type="caution">
    <text evidence="2">The sequence shown here is derived from an EMBL/GenBank/DDBJ whole genome shotgun (WGS) entry which is preliminary data.</text>
</comment>
<feature type="region of interest" description="Disordered" evidence="1">
    <location>
        <begin position="1"/>
        <end position="56"/>
    </location>
</feature>
<organism evidence="2 3">
    <name type="scientific">Kitasatospora kazusensis</name>
    <dbReference type="NCBI Taxonomy" id="407974"/>
    <lineage>
        <taxon>Bacteria</taxon>
        <taxon>Bacillati</taxon>
        <taxon>Actinomycetota</taxon>
        <taxon>Actinomycetes</taxon>
        <taxon>Kitasatosporales</taxon>
        <taxon>Streptomycetaceae</taxon>
        <taxon>Kitasatospora</taxon>
    </lineage>
</organism>
<proteinExistence type="predicted"/>
<dbReference type="Proteomes" id="UP001422759">
    <property type="component" value="Unassembled WGS sequence"/>
</dbReference>
<feature type="compositionally biased region" description="Low complexity" evidence="1">
    <location>
        <begin position="1"/>
        <end position="10"/>
    </location>
</feature>
<reference evidence="3" key="1">
    <citation type="journal article" date="2019" name="Int. J. Syst. Evol. Microbiol.">
        <title>The Global Catalogue of Microorganisms (GCM) 10K type strain sequencing project: providing services to taxonomists for standard genome sequencing and annotation.</title>
        <authorList>
            <consortium name="The Broad Institute Genomics Platform"/>
            <consortium name="The Broad Institute Genome Sequencing Center for Infectious Disease"/>
            <person name="Wu L."/>
            <person name="Ma J."/>
        </authorList>
    </citation>
    <scope>NUCLEOTIDE SEQUENCE [LARGE SCALE GENOMIC DNA]</scope>
    <source>
        <strain evidence="3">JCM 14560</strain>
    </source>
</reference>
<gene>
    <name evidence="2" type="ORF">GCM10009760_06310</name>
</gene>
<accession>A0ABP5KK28</accession>
<evidence type="ECO:0000256" key="1">
    <source>
        <dbReference type="SAM" id="MobiDB-lite"/>
    </source>
</evidence>
<feature type="compositionally biased region" description="Acidic residues" evidence="1">
    <location>
        <begin position="19"/>
        <end position="51"/>
    </location>
</feature>
<evidence type="ECO:0000313" key="3">
    <source>
        <dbReference type="Proteomes" id="UP001422759"/>
    </source>
</evidence>
<name>A0ABP5KK28_9ACTN</name>
<keyword evidence="3" id="KW-1185">Reference proteome</keyword>
<protein>
    <submittedName>
        <fullName evidence="2">Uncharacterized protein</fullName>
    </submittedName>
</protein>